<feature type="region of interest" description="Disordered" evidence="1">
    <location>
        <begin position="1"/>
        <end position="63"/>
    </location>
</feature>
<dbReference type="EMBL" id="LACI01001682">
    <property type="protein sequence ID" value="KJU83914.1"/>
    <property type="molecule type" value="Genomic_DNA"/>
</dbReference>
<evidence type="ECO:0000256" key="1">
    <source>
        <dbReference type="SAM" id="MobiDB-lite"/>
    </source>
</evidence>
<sequence length="63" mass="6849">MDEENTQVSFADEAVELPKLQSDNGGGIKPPKSKKDKDTTSGQGNDRLTDKPLEAEGVFDDRV</sequence>
<gene>
    <name evidence="2" type="ORF">MBAV_003881</name>
</gene>
<name>A0A0F3GPL5_9BACT</name>
<proteinExistence type="predicted"/>
<evidence type="ECO:0000313" key="2">
    <source>
        <dbReference type="EMBL" id="KJU83914.1"/>
    </source>
</evidence>
<feature type="compositionally biased region" description="Basic and acidic residues" evidence="1">
    <location>
        <begin position="47"/>
        <end position="63"/>
    </location>
</feature>
<protein>
    <submittedName>
        <fullName evidence="2">Uncharacterized protein</fullName>
    </submittedName>
</protein>
<reference evidence="2 3" key="1">
    <citation type="submission" date="2015-02" db="EMBL/GenBank/DDBJ databases">
        <title>Single-cell genomics of uncultivated deep-branching MTB reveals a conserved set of magnetosome genes.</title>
        <authorList>
            <person name="Kolinko S."/>
            <person name="Richter M."/>
            <person name="Glockner F.O."/>
            <person name="Brachmann A."/>
            <person name="Schuler D."/>
        </authorList>
    </citation>
    <scope>NUCLEOTIDE SEQUENCE [LARGE SCALE GENOMIC DNA]</scope>
    <source>
        <strain evidence="2">TM-1</strain>
    </source>
</reference>
<comment type="caution">
    <text evidence="2">The sequence shown here is derived from an EMBL/GenBank/DDBJ whole genome shotgun (WGS) entry which is preliminary data.</text>
</comment>
<dbReference type="AlphaFoldDB" id="A0A0F3GPL5"/>
<dbReference type="Proteomes" id="UP000033423">
    <property type="component" value="Unassembled WGS sequence"/>
</dbReference>
<keyword evidence="3" id="KW-1185">Reference proteome</keyword>
<organism evidence="2 3">
    <name type="scientific">Candidatus Magnetobacterium bavaricum</name>
    <dbReference type="NCBI Taxonomy" id="29290"/>
    <lineage>
        <taxon>Bacteria</taxon>
        <taxon>Pseudomonadati</taxon>
        <taxon>Nitrospirota</taxon>
        <taxon>Thermodesulfovibrionia</taxon>
        <taxon>Thermodesulfovibrionales</taxon>
        <taxon>Candidatus Magnetobacteriaceae</taxon>
        <taxon>Candidatus Magnetobacterium</taxon>
    </lineage>
</organism>
<evidence type="ECO:0000313" key="3">
    <source>
        <dbReference type="Proteomes" id="UP000033423"/>
    </source>
</evidence>
<accession>A0A0F3GPL5</accession>